<feature type="region of interest" description="Disordered" evidence="1">
    <location>
        <begin position="482"/>
        <end position="507"/>
    </location>
</feature>
<dbReference type="GO" id="GO:0120200">
    <property type="term" value="C:rod photoreceptor outer segment"/>
    <property type="evidence" value="ECO:0007669"/>
    <property type="project" value="TreeGrafter"/>
</dbReference>
<dbReference type="GO" id="GO:0036064">
    <property type="term" value="C:ciliary basal body"/>
    <property type="evidence" value="ECO:0007669"/>
    <property type="project" value="TreeGrafter"/>
</dbReference>
<dbReference type="PANTHER" id="PTHR14917:SF2">
    <property type="entry name" value="SPERMATOGENESIS-ASSOCIATED PROTEIN 7"/>
    <property type="match status" value="1"/>
</dbReference>
<reference evidence="2" key="1">
    <citation type="submission" date="2025-08" db="UniProtKB">
        <authorList>
            <consortium name="Ensembl"/>
        </authorList>
    </citation>
    <scope>IDENTIFICATION</scope>
</reference>
<dbReference type="Ensembl" id="ENSCCET00000030530.1">
    <property type="protein sequence ID" value="ENSCCEP00000020121.1"/>
    <property type="gene ID" value="ENSCCEG00000018244.1"/>
</dbReference>
<dbReference type="Pfam" id="PF15244">
    <property type="entry name" value="HSD3"/>
    <property type="match status" value="1"/>
</dbReference>
<keyword evidence="3" id="KW-1185">Reference proteome</keyword>
<reference evidence="2" key="2">
    <citation type="submission" date="2025-09" db="UniProtKB">
        <authorList>
            <consortium name="Ensembl"/>
        </authorList>
    </citation>
    <scope>IDENTIFICATION</scope>
</reference>
<dbReference type="Proteomes" id="UP000694410">
    <property type="component" value="Unplaced"/>
</dbReference>
<evidence type="ECO:0000313" key="2">
    <source>
        <dbReference type="Ensembl" id="ENSCCEP00000020121.1"/>
    </source>
</evidence>
<evidence type="ECO:0000256" key="1">
    <source>
        <dbReference type="SAM" id="MobiDB-lite"/>
    </source>
</evidence>
<sequence length="552" mass="62268">MTTAIVNSGVGMPRCGPASPCRGHLSTRCNALCVDSSRNLGSQYLIRDHMVFHYNRILSAKAAVDSSAPKSRSTSIKLADQQRREKLRKRMGKCEQKMCMCEAASQSCSKDNGRSLPSSFKKTFMEVEDNLFPCSGQAQCLSKATSPCAGHCLVHCSPIKITRKCSRNTTRAPYSNSSICVSRPPVKHTVLSRSRSTESLVSTGCSHKCRGHHHRVRSGDILETHSEYFTRSQKPFTPRTLISDAKPFLSDYRFYTPAQRRRKNHHKLRVEAQTQTDMISFPAADKTCVRKVTSKQQKITSKAEDKRHTLDEHGRGVGCCQASILRETACCPHKSSLKRTVDTEEEELLYLTFIEDVTNEILRLGVFSNRVLDELFECYIEENKNRLNEGKMRQMLEVLKSDLGCCQDSETELMHAGQEALDPLHVQEFDVREQLEVTSKGHRVRKATKSEEFCETTEMLKEPNKCESMSWSERSRETLIREEFSEDTTETADAGTESDSCGVEFEEHPGTSHTCKGALNLMACDCDSEVNKEIDELKENFTGTLHISHKYS</sequence>
<dbReference type="AlphaFoldDB" id="A0A8C0VE56"/>
<organism evidence="2 3">
    <name type="scientific">Cyanistes caeruleus</name>
    <name type="common">Eurasian blue tit</name>
    <name type="synonym">Parus caeruleus</name>
    <dbReference type="NCBI Taxonomy" id="156563"/>
    <lineage>
        <taxon>Eukaryota</taxon>
        <taxon>Metazoa</taxon>
        <taxon>Chordata</taxon>
        <taxon>Craniata</taxon>
        <taxon>Vertebrata</taxon>
        <taxon>Euteleostomi</taxon>
        <taxon>Archelosauria</taxon>
        <taxon>Archosauria</taxon>
        <taxon>Dinosauria</taxon>
        <taxon>Saurischia</taxon>
        <taxon>Theropoda</taxon>
        <taxon>Coelurosauria</taxon>
        <taxon>Aves</taxon>
        <taxon>Neognathae</taxon>
        <taxon>Neoaves</taxon>
        <taxon>Telluraves</taxon>
        <taxon>Australaves</taxon>
        <taxon>Passeriformes</taxon>
        <taxon>Paridae</taxon>
        <taxon>Cyanistes</taxon>
    </lineage>
</organism>
<accession>A0A8C0VE56</accession>
<evidence type="ECO:0000313" key="3">
    <source>
        <dbReference type="Proteomes" id="UP000694410"/>
    </source>
</evidence>
<dbReference type="GO" id="GO:0045494">
    <property type="term" value="P:photoreceptor cell maintenance"/>
    <property type="evidence" value="ECO:0007669"/>
    <property type="project" value="TreeGrafter"/>
</dbReference>
<dbReference type="GO" id="GO:0005930">
    <property type="term" value="C:axoneme"/>
    <property type="evidence" value="ECO:0007669"/>
    <property type="project" value="TreeGrafter"/>
</dbReference>
<dbReference type="PANTHER" id="PTHR14917">
    <property type="entry name" value="SPERMATOGENESIS-ASSOCIATED PROTEIN 7"/>
    <property type="match status" value="1"/>
</dbReference>
<name>A0A8C0VE56_CYACU</name>
<gene>
    <name evidence="2" type="primary">SPATA7</name>
</gene>
<dbReference type="GO" id="GO:0000226">
    <property type="term" value="P:microtubule cytoskeleton organization"/>
    <property type="evidence" value="ECO:0007669"/>
    <property type="project" value="TreeGrafter"/>
</dbReference>
<protein>
    <submittedName>
        <fullName evidence="2">Spermatosis associated 7</fullName>
    </submittedName>
</protein>
<dbReference type="GO" id="GO:0120206">
    <property type="term" value="C:photoreceptor distal connecting cilium"/>
    <property type="evidence" value="ECO:0007669"/>
    <property type="project" value="TreeGrafter"/>
</dbReference>
<proteinExistence type="predicted"/>
<dbReference type="InterPro" id="IPR029357">
    <property type="entry name" value="SPATA7"/>
</dbReference>